<evidence type="ECO:0000256" key="6">
    <source>
        <dbReference type="ARBA" id="ARBA00022840"/>
    </source>
</evidence>
<evidence type="ECO:0000313" key="13">
    <source>
        <dbReference type="Proteomes" id="UP000700706"/>
    </source>
</evidence>
<dbReference type="PROSITE" id="PS50929">
    <property type="entry name" value="ABC_TM1F"/>
    <property type="match status" value="1"/>
</dbReference>
<dbReference type="Pfam" id="PF00664">
    <property type="entry name" value="ABC_membrane"/>
    <property type="match status" value="1"/>
</dbReference>
<dbReference type="Pfam" id="PF00005">
    <property type="entry name" value="ABC_tran"/>
    <property type="match status" value="1"/>
</dbReference>
<comment type="caution">
    <text evidence="12">The sequence shown here is derived from an EMBL/GenBank/DDBJ whole genome shotgun (WGS) entry which is preliminary data.</text>
</comment>
<organism evidence="12 13">
    <name type="scientific">Inquilinus limosus</name>
    <dbReference type="NCBI Taxonomy" id="171674"/>
    <lineage>
        <taxon>Bacteria</taxon>
        <taxon>Pseudomonadati</taxon>
        <taxon>Pseudomonadota</taxon>
        <taxon>Alphaproteobacteria</taxon>
        <taxon>Rhodospirillales</taxon>
        <taxon>Rhodospirillaceae</taxon>
        <taxon>Inquilinus</taxon>
    </lineage>
</organism>
<dbReference type="SUPFAM" id="SSF52540">
    <property type="entry name" value="P-loop containing nucleoside triphosphate hydrolases"/>
    <property type="match status" value="1"/>
</dbReference>
<keyword evidence="3" id="KW-1003">Cell membrane</keyword>
<evidence type="ECO:0000256" key="9">
    <source>
        <dbReference type="SAM" id="Phobius"/>
    </source>
</evidence>
<dbReference type="InterPro" id="IPR003439">
    <property type="entry name" value="ABC_transporter-like_ATP-bd"/>
</dbReference>
<dbReference type="InterPro" id="IPR039421">
    <property type="entry name" value="Type_1_exporter"/>
</dbReference>
<evidence type="ECO:0000259" key="11">
    <source>
        <dbReference type="PROSITE" id="PS50929"/>
    </source>
</evidence>
<evidence type="ECO:0000256" key="1">
    <source>
        <dbReference type="ARBA" id="ARBA00004651"/>
    </source>
</evidence>
<sequence length="585" mass="61666">MTTLTVPRYRLRDLLPVAARRPAGLALTALCGTLAQLGMLATLATGAWLVGGAITGTAGPMLLPAAWGLAAGVLVTALARWGQSYFGHDLAFALIEQLQLGLFDGLERAAPGYVLGRRTGDLAGTATGDAELLEGFFAHLLGDYVGAALVPLAALAALALIHPLLALVLAPFLPLVASIPFWLARRAGQQGEALRAELGGLNAEVVEGIQGMRELAIFGHGRRYLDRLMRRTANLHGHQLRYGARAGLEAAAIDILLALAVLAVLATGASLAAQGALPMALFPLALVLAGAALAPITQVTETGRQLGALQAATRRVLTILRQAPQVEDRGRALPEEGLAPEVRFEGVAFGYDAERGPVLRGFDAVLTAGETVALVGRSGAGKSTCASLMMRFWDPASGRITLGGHDLRDLPLAELRRRVAIVPQDVHLFDLPVADNIRLGRPDATEEEVRQAARLAQADGFIRGLPQGYGTACGERGARLSGGQRQRIAIARAFLQNAPVLVMDEAVSNLDTESEQALQAAVRELRRGRTTLVIAHRLSTIRSADRILMLEGGRIVETGRHEELLARGGAYARLVAAAVDGVLEA</sequence>
<dbReference type="GO" id="GO:0140359">
    <property type="term" value="F:ABC-type transporter activity"/>
    <property type="evidence" value="ECO:0007669"/>
    <property type="project" value="InterPro"/>
</dbReference>
<gene>
    <name evidence="12" type="ORF">JF625_03955</name>
</gene>
<dbReference type="InterPro" id="IPR017871">
    <property type="entry name" value="ABC_transporter-like_CS"/>
</dbReference>
<evidence type="ECO:0000256" key="4">
    <source>
        <dbReference type="ARBA" id="ARBA00022692"/>
    </source>
</evidence>
<dbReference type="GO" id="GO:0005524">
    <property type="term" value="F:ATP binding"/>
    <property type="evidence" value="ECO:0007669"/>
    <property type="project" value="UniProtKB-KW"/>
</dbReference>
<dbReference type="GO" id="GO:0005886">
    <property type="term" value="C:plasma membrane"/>
    <property type="evidence" value="ECO:0007669"/>
    <property type="project" value="UniProtKB-SubCell"/>
</dbReference>
<feature type="domain" description="ABC transporter" evidence="10">
    <location>
        <begin position="342"/>
        <end position="577"/>
    </location>
</feature>
<dbReference type="Proteomes" id="UP000700706">
    <property type="component" value="Unassembled WGS sequence"/>
</dbReference>
<accession>A0A952KCP2</accession>
<reference evidence="12" key="1">
    <citation type="submission" date="2020-06" db="EMBL/GenBank/DDBJ databases">
        <title>Stable isotope informed genome-resolved metagenomics uncovers potential trophic interactions in rhizosphere soil.</title>
        <authorList>
            <person name="Starr E.P."/>
            <person name="Shi S."/>
            <person name="Blazewicz S.J."/>
            <person name="Koch B.J."/>
            <person name="Probst A.J."/>
            <person name="Hungate B.A."/>
            <person name="Pett-Ridge J."/>
            <person name="Firestone M.K."/>
            <person name="Banfield J.F."/>
        </authorList>
    </citation>
    <scope>NUCLEOTIDE SEQUENCE</scope>
    <source>
        <strain evidence="12">YM_69_17</strain>
    </source>
</reference>
<evidence type="ECO:0000313" key="12">
    <source>
        <dbReference type="EMBL" id="MBW8724297.1"/>
    </source>
</evidence>
<evidence type="ECO:0000256" key="8">
    <source>
        <dbReference type="ARBA" id="ARBA00023136"/>
    </source>
</evidence>
<keyword evidence="4 9" id="KW-0812">Transmembrane</keyword>
<evidence type="ECO:0000256" key="5">
    <source>
        <dbReference type="ARBA" id="ARBA00022741"/>
    </source>
</evidence>
<dbReference type="InterPro" id="IPR003593">
    <property type="entry name" value="AAA+_ATPase"/>
</dbReference>
<dbReference type="EMBL" id="JAEKLZ010000092">
    <property type="protein sequence ID" value="MBW8724297.1"/>
    <property type="molecule type" value="Genomic_DNA"/>
</dbReference>
<keyword evidence="5" id="KW-0547">Nucleotide-binding</keyword>
<dbReference type="InterPro" id="IPR011527">
    <property type="entry name" value="ABC1_TM_dom"/>
</dbReference>
<feature type="transmembrane region" description="Helical" evidence="9">
    <location>
        <begin position="164"/>
        <end position="184"/>
    </location>
</feature>
<evidence type="ECO:0000256" key="7">
    <source>
        <dbReference type="ARBA" id="ARBA00022989"/>
    </source>
</evidence>
<comment type="subcellular location">
    <subcellularLocation>
        <location evidence="1">Cell membrane</location>
        <topology evidence="1">Multi-pass membrane protein</topology>
    </subcellularLocation>
</comment>
<dbReference type="Gene3D" id="3.40.50.300">
    <property type="entry name" value="P-loop containing nucleotide triphosphate hydrolases"/>
    <property type="match status" value="1"/>
</dbReference>
<keyword evidence="6 12" id="KW-0067">ATP-binding</keyword>
<dbReference type="PANTHER" id="PTHR24221:SF654">
    <property type="entry name" value="ATP-BINDING CASSETTE SUB-FAMILY B MEMBER 6"/>
    <property type="match status" value="1"/>
</dbReference>
<evidence type="ECO:0000256" key="3">
    <source>
        <dbReference type="ARBA" id="ARBA00022475"/>
    </source>
</evidence>
<dbReference type="InterPro" id="IPR027417">
    <property type="entry name" value="P-loop_NTPase"/>
</dbReference>
<feature type="transmembrane region" description="Helical" evidence="9">
    <location>
        <begin position="136"/>
        <end position="158"/>
    </location>
</feature>
<feature type="transmembrane region" description="Helical" evidence="9">
    <location>
        <begin position="251"/>
        <end position="273"/>
    </location>
</feature>
<dbReference type="GO" id="GO:0016887">
    <property type="term" value="F:ATP hydrolysis activity"/>
    <property type="evidence" value="ECO:0007669"/>
    <property type="project" value="InterPro"/>
</dbReference>
<dbReference type="PANTHER" id="PTHR24221">
    <property type="entry name" value="ATP-BINDING CASSETTE SUB-FAMILY B"/>
    <property type="match status" value="1"/>
</dbReference>
<name>A0A952KCP2_9PROT</name>
<dbReference type="SMART" id="SM00382">
    <property type="entry name" value="AAA"/>
    <property type="match status" value="1"/>
</dbReference>
<keyword evidence="8 9" id="KW-0472">Membrane</keyword>
<feature type="transmembrane region" description="Helical" evidence="9">
    <location>
        <begin position="62"/>
        <end position="81"/>
    </location>
</feature>
<proteinExistence type="predicted"/>
<dbReference type="InterPro" id="IPR036640">
    <property type="entry name" value="ABC1_TM_sf"/>
</dbReference>
<dbReference type="AlphaFoldDB" id="A0A952KCP2"/>
<protein>
    <submittedName>
        <fullName evidence="12">ABC transporter ATP-binding protein</fullName>
    </submittedName>
</protein>
<dbReference type="PROSITE" id="PS50893">
    <property type="entry name" value="ABC_TRANSPORTER_2"/>
    <property type="match status" value="1"/>
</dbReference>
<evidence type="ECO:0000259" key="10">
    <source>
        <dbReference type="PROSITE" id="PS50893"/>
    </source>
</evidence>
<dbReference type="FunFam" id="3.40.50.300:FF:000221">
    <property type="entry name" value="Multidrug ABC transporter ATP-binding protein"/>
    <property type="match status" value="1"/>
</dbReference>
<dbReference type="SUPFAM" id="SSF90123">
    <property type="entry name" value="ABC transporter transmembrane region"/>
    <property type="match status" value="1"/>
</dbReference>
<keyword evidence="7 9" id="KW-1133">Transmembrane helix</keyword>
<evidence type="ECO:0000256" key="2">
    <source>
        <dbReference type="ARBA" id="ARBA00022448"/>
    </source>
</evidence>
<dbReference type="PROSITE" id="PS00211">
    <property type="entry name" value="ABC_TRANSPORTER_1"/>
    <property type="match status" value="1"/>
</dbReference>
<feature type="domain" description="ABC transmembrane type-1" evidence="11">
    <location>
        <begin position="26"/>
        <end position="308"/>
    </location>
</feature>
<keyword evidence="2" id="KW-0813">Transport</keyword>
<dbReference type="Gene3D" id="1.20.1560.10">
    <property type="entry name" value="ABC transporter type 1, transmembrane domain"/>
    <property type="match status" value="1"/>
</dbReference>